<organism evidence="1 2">
    <name type="scientific">Acetobacter orientalis</name>
    <dbReference type="NCBI Taxonomy" id="146474"/>
    <lineage>
        <taxon>Bacteria</taxon>
        <taxon>Pseudomonadati</taxon>
        <taxon>Pseudomonadota</taxon>
        <taxon>Alphaproteobacteria</taxon>
        <taxon>Acetobacterales</taxon>
        <taxon>Acetobacteraceae</taxon>
        <taxon>Acetobacter</taxon>
    </lineage>
</organism>
<protein>
    <submittedName>
        <fullName evidence="1">Phosphoglucomutase, alpha-D-glucose phosphate-specific</fullName>
    </submittedName>
</protein>
<evidence type="ECO:0000313" key="1">
    <source>
        <dbReference type="EMBL" id="BBC80576.1"/>
    </source>
</evidence>
<sequence length="77" mass="8211">MANEFLANGLQDVQRLAYDTAIQHPCITKYDFVTPYVADLASVIDMEAIRAAGVKIGIDPLGGRLLVTGSVLLSSMA</sequence>
<proteinExistence type="predicted"/>
<dbReference type="EMBL" id="AP018515">
    <property type="protein sequence ID" value="BBC80576.1"/>
    <property type="molecule type" value="Genomic_DNA"/>
</dbReference>
<gene>
    <name evidence="1" type="ORF">AcetOrient_orf03349</name>
</gene>
<evidence type="ECO:0000313" key="2">
    <source>
        <dbReference type="Proteomes" id="UP000270034"/>
    </source>
</evidence>
<dbReference type="Proteomes" id="UP000270034">
    <property type="component" value="Chromosome"/>
</dbReference>
<dbReference type="AlphaFoldDB" id="A0A2Z5ZJ98"/>
<dbReference type="Gene3D" id="3.40.120.10">
    <property type="entry name" value="Alpha-D-Glucose-1,6-Bisphosphate, subunit A, domain 3"/>
    <property type="match status" value="1"/>
</dbReference>
<dbReference type="KEGG" id="aot:AcetOri_orf03349"/>
<name>A0A2Z5ZJ98_9PROT</name>
<reference evidence="1 2" key="1">
    <citation type="submission" date="2018-02" db="EMBL/GenBank/DDBJ databases">
        <title>Acetobacter orientalis genome.</title>
        <authorList>
            <person name="Nakashima N."/>
            <person name="Tamura T."/>
        </authorList>
    </citation>
    <scope>NUCLEOTIDE SEQUENCE [LARGE SCALE GENOMIC DNA]</scope>
    <source>
        <strain evidence="1 2">FAN1</strain>
    </source>
</reference>
<accession>A0A2Z5ZJ98</accession>